<protein>
    <recommendedName>
        <fullName evidence="3">DUF1573 domain-containing protein</fullName>
    </recommendedName>
</protein>
<proteinExistence type="predicted"/>
<reference evidence="1 2" key="1">
    <citation type="submission" date="2016-11" db="EMBL/GenBank/DDBJ databases">
        <authorList>
            <person name="Jaros S."/>
            <person name="Januszkiewicz K."/>
            <person name="Wedrychowicz H."/>
        </authorList>
    </citation>
    <scope>NUCLEOTIDE SEQUENCE [LARGE SCALE GENOMIC DNA]</scope>
    <source>
        <strain evidence="1 2">DSM 25479</strain>
    </source>
</reference>
<sequence length="160" mass="17005">MKKYFLTAAAAISLLACQKNEKADALVTNETEIVDNSAEISAEKSAEELAAEAQSKPLTTVALSSNHHDFGKIGKAQSVTHDYELTNTGDKPLIISAVKPACGCTAPEYTKEPIMPGQKGKVTLAFDPTNFDGAVQKTAEVFTNTEKSPITLSFSADVQP</sequence>
<dbReference type="EMBL" id="FQYI01000001">
    <property type="protein sequence ID" value="SHI31640.1"/>
    <property type="molecule type" value="Genomic_DNA"/>
</dbReference>
<dbReference type="PROSITE" id="PS51257">
    <property type="entry name" value="PROKAR_LIPOPROTEIN"/>
    <property type="match status" value="1"/>
</dbReference>
<dbReference type="OrthoDB" id="826619at2"/>
<keyword evidence="2" id="KW-1185">Reference proteome</keyword>
<organism evidence="1 2">
    <name type="scientific">Cruoricaptor ignavus</name>
    <dbReference type="NCBI Taxonomy" id="1118202"/>
    <lineage>
        <taxon>Bacteria</taxon>
        <taxon>Pseudomonadati</taxon>
        <taxon>Bacteroidota</taxon>
        <taxon>Flavobacteriia</taxon>
        <taxon>Flavobacteriales</taxon>
        <taxon>Weeksellaceae</taxon>
        <taxon>Cruoricaptor</taxon>
    </lineage>
</organism>
<dbReference type="AlphaFoldDB" id="A0A1M6A5B7"/>
<accession>A0A1M6A5B7</accession>
<dbReference type="PANTHER" id="PTHR37833:SF1">
    <property type="entry name" value="SIGNAL PEPTIDE PROTEIN"/>
    <property type="match status" value="1"/>
</dbReference>
<evidence type="ECO:0000313" key="2">
    <source>
        <dbReference type="Proteomes" id="UP000184335"/>
    </source>
</evidence>
<dbReference type="STRING" id="1118202.SAMN05443429_101153"/>
<dbReference type="InterPro" id="IPR011467">
    <property type="entry name" value="DUF1573"/>
</dbReference>
<evidence type="ECO:0008006" key="3">
    <source>
        <dbReference type="Google" id="ProtNLM"/>
    </source>
</evidence>
<gene>
    <name evidence="1" type="ORF">SAMN05443429_101153</name>
</gene>
<dbReference type="PANTHER" id="PTHR37833">
    <property type="entry name" value="LIPOPROTEIN-RELATED"/>
    <property type="match status" value="1"/>
</dbReference>
<dbReference type="Gene3D" id="2.60.40.10">
    <property type="entry name" value="Immunoglobulins"/>
    <property type="match status" value="1"/>
</dbReference>
<name>A0A1M6A5B7_9FLAO</name>
<dbReference type="InterPro" id="IPR013783">
    <property type="entry name" value="Ig-like_fold"/>
</dbReference>
<dbReference type="Proteomes" id="UP000184335">
    <property type="component" value="Unassembled WGS sequence"/>
</dbReference>
<evidence type="ECO:0000313" key="1">
    <source>
        <dbReference type="EMBL" id="SHI31640.1"/>
    </source>
</evidence>
<dbReference type="RefSeq" id="WP_073177403.1">
    <property type="nucleotide sequence ID" value="NZ_FQYI01000001.1"/>
</dbReference>
<dbReference type="Pfam" id="PF07610">
    <property type="entry name" value="DUF1573"/>
    <property type="match status" value="1"/>
</dbReference>